<reference evidence="2 3" key="1">
    <citation type="submission" date="2019-08" db="EMBL/GenBank/DDBJ databases">
        <title>Deep-cultivation of Planctomycetes and their phenomic and genomic characterization uncovers novel biology.</title>
        <authorList>
            <person name="Wiegand S."/>
            <person name="Jogler M."/>
            <person name="Boedeker C."/>
            <person name="Pinto D."/>
            <person name="Vollmers J."/>
            <person name="Rivas-Marin E."/>
            <person name="Kohn T."/>
            <person name="Peeters S.H."/>
            <person name="Heuer A."/>
            <person name="Rast P."/>
            <person name="Oberbeckmann S."/>
            <person name="Bunk B."/>
            <person name="Jeske O."/>
            <person name="Meyerdierks A."/>
            <person name="Storesund J.E."/>
            <person name="Kallscheuer N."/>
            <person name="Luecker S."/>
            <person name="Lage O.M."/>
            <person name="Pohl T."/>
            <person name="Merkel B.J."/>
            <person name="Hornburger P."/>
            <person name="Mueller R.-W."/>
            <person name="Bruemmer F."/>
            <person name="Labrenz M."/>
            <person name="Spormann A.M."/>
            <person name="Op den Camp H."/>
            <person name="Overmann J."/>
            <person name="Amann R."/>
            <person name="Jetten M.S.M."/>
            <person name="Mascher T."/>
            <person name="Medema M.H."/>
            <person name="Devos D.P."/>
            <person name="Kaster A.-K."/>
            <person name="Ovreas L."/>
            <person name="Rohde M."/>
            <person name="Galperin M.Y."/>
            <person name="Jogler C."/>
        </authorList>
    </citation>
    <scope>NUCLEOTIDE SEQUENCE [LARGE SCALE GENOMIC DNA]</scope>
    <source>
        <strain evidence="2 3">FC18</strain>
    </source>
</reference>
<dbReference type="OrthoDB" id="215758at2"/>
<evidence type="ECO:0000313" key="2">
    <source>
        <dbReference type="EMBL" id="QEG23438.1"/>
    </source>
</evidence>
<organism evidence="2 3">
    <name type="scientific">Mariniblastus fucicola</name>
    <dbReference type="NCBI Taxonomy" id="980251"/>
    <lineage>
        <taxon>Bacteria</taxon>
        <taxon>Pseudomonadati</taxon>
        <taxon>Planctomycetota</taxon>
        <taxon>Planctomycetia</taxon>
        <taxon>Pirellulales</taxon>
        <taxon>Pirellulaceae</taxon>
        <taxon>Mariniblastus</taxon>
    </lineage>
</organism>
<feature type="transmembrane region" description="Helical" evidence="1">
    <location>
        <begin position="52"/>
        <end position="70"/>
    </location>
</feature>
<feature type="transmembrane region" description="Helical" evidence="1">
    <location>
        <begin position="116"/>
        <end position="136"/>
    </location>
</feature>
<dbReference type="RefSeq" id="WP_075082075.1">
    <property type="nucleotide sequence ID" value="NZ_CP042912.1"/>
</dbReference>
<protein>
    <recommendedName>
        <fullName evidence="4">Transmembrane protein</fullName>
    </recommendedName>
</protein>
<gene>
    <name evidence="2" type="ORF">MFFC18_33370</name>
</gene>
<keyword evidence="1" id="KW-0812">Transmembrane</keyword>
<name>A0A5B9PAP0_9BACT</name>
<keyword evidence="1" id="KW-1133">Transmembrane helix</keyword>
<accession>A0A5B9PAP0</accession>
<evidence type="ECO:0000256" key="1">
    <source>
        <dbReference type="SAM" id="Phobius"/>
    </source>
</evidence>
<dbReference type="STRING" id="980251.GCA_001642875_02737"/>
<dbReference type="Proteomes" id="UP000322214">
    <property type="component" value="Chromosome"/>
</dbReference>
<sequence>MTINESELSDEGKAILDASRDPIGKSWALGILGAFLGAAAGWFIFRWAFSQGYYVLALPGAAVGLGFSALASRRMFAGGIFCAVVAFFVTVGCEWNERPFNDDNSFTYFLTHLHKVDDQMTIVMLVIGVLLAFWFGRGR</sequence>
<keyword evidence="3" id="KW-1185">Reference proteome</keyword>
<dbReference type="AlphaFoldDB" id="A0A5B9PAP0"/>
<proteinExistence type="predicted"/>
<dbReference type="KEGG" id="mff:MFFC18_33370"/>
<dbReference type="EMBL" id="CP042912">
    <property type="protein sequence ID" value="QEG23438.1"/>
    <property type="molecule type" value="Genomic_DNA"/>
</dbReference>
<feature type="transmembrane region" description="Helical" evidence="1">
    <location>
        <begin position="26"/>
        <end position="45"/>
    </location>
</feature>
<evidence type="ECO:0008006" key="4">
    <source>
        <dbReference type="Google" id="ProtNLM"/>
    </source>
</evidence>
<keyword evidence="1" id="KW-0472">Membrane</keyword>
<feature type="transmembrane region" description="Helical" evidence="1">
    <location>
        <begin position="76"/>
        <end position="95"/>
    </location>
</feature>
<evidence type="ECO:0000313" key="3">
    <source>
        <dbReference type="Proteomes" id="UP000322214"/>
    </source>
</evidence>